<evidence type="ECO:0000313" key="2">
    <source>
        <dbReference type="EMBL" id="HGY56600.1"/>
    </source>
</evidence>
<dbReference type="GO" id="GO:0005524">
    <property type="term" value="F:ATP binding"/>
    <property type="evidence" value="ECO:0007669"/>
    <property type="project" value="UniProtKB-KW"/>
</dbReference>
<dbReference type="AlphaFoldDB" id="A0A7V4WVV6"/>
<comment type="caution">
    <text evidence="2">The sequence shown here is derived from an EMBL/GenBank/DDBJ whole genome shotgun (WGS) entry which is preliminary data.</text>
</comment>
<keyword evidence="2" id="KW-0547">Nucleotide-binding</keyword>
<protein>
    <submittedName>
        <fullName evidence="2">ATP-binding protein</fullName>
    </submittedName>
</protein>
<dbReference type="EMBL" id="DRQG01000117">
    <property type="protein sequence ID" value="HGY56600.1"/>
    <property type="molecule type" value="Genomic_DNA"/>
</dbReference>
<name>A0A7V4WVV6_CALAY</name>
<sequence length="183" mass="21151">MQDIIRFHVPCKLEYTKMVEDVAELVGKHLASDGKDSFGGKLRTVMNEVFINIVEHSNTAAQNEIVRFQFELGYKYFTISIYDYGPGFKADKFYPPYPKEIVGKRFKLREVIDGIVYFIVVDPFSISFQFEEKEEADLDQLVEMTEIKDHGMGVSIITKIMDTVSYSYIGQGKYDWKLIKKIG</sequence>
<feature type="domain" description="Histidine kinase/HSP90-like ATPase" evidence="1">
    <location>
        <begin position="37"/>
        <end position="168"/>
    </location>
</feature>
<evidence type="ECO:0000259" key="1">
    <source>
        <dbReference type="Pfam" id="PF13581"/>
    </source>
</evidence>
<dbReference type="Gene3D" id="3.30.565.10">
    <property type="entry name" value="Histidine kinase-like ATPase, C-terminal domain"/>
    <property type="match status" value="1"/>
</dbReference>
<dbReference type="CDD" id="cd16936">
    <property type="entry name" value="HATPase_RsbW-like"/>
    <property type="match status" value="1"/>
</dbReference>
<accession>A0A7V4WVV6</accession>
<dbReference type="InterPro" id="IPR003594">
    <property type="entry name" value="HATPase_dom"/>
</dbReference>
<dbReference type="Proteomes" id="UP000885779">
    <property type="component" value="Unassembled WGS sequence"/>
</dbReference>
<organism evidence="2">
    <name type="scientific">Caldithrix abyssi</name>
    <dbReference type="NCBI Taxonomy" id="187145"/>
    <lineage>
        <taxon>Bacteria</taxon>
        <taxon>Pseudomonadati</taxon>
        <taxon>Calditrichota</taxon>
        <taxon>Calditrichia</taxon>
        <taxon>Calditrichales</taxon>
        <taxon>Calditrichaceae</taxon>
        <taxon>Caldithrix</taxon>
    </lineage>
</organism>
<proteinExistence type="predicted"/>
<dbReference type="InterPro" id="IPR036890">
    <property type="entry name" value="HATPase_C_sf"/>
</dbReference>
<gene>
    <name evidence="2" type="ORF">ENK44_12900</name>
</gene>
<dbReference type="Pfam" id="PF13581">
    <property type="entry name" value="HATPase_c_2"/>
    <property type="match status" value="1"/>
</dbReference>
<dbReference type="SUPFAM" id="SSF55874">
    <property type="entry name" value="ATPase domain of HSP90 chaperone/DNA topoisomerase II/histidine kinase"/>
    <property type="match status" value="1"/>
</dbReference>
<reference evidence="2" key="1">
    <citation type="journal article" date="2020" name="mSystems">
        <title>Genome- and Community-Level Interaction Insights into Carbon Utilization and Element Cycling Functions of Hydrothermarchaeota in Hydrothermal Sediment.</title>
        <authorList>
            <person name="Zhou Z."/>
            <person name="Liu Y."/>
            <person name="Xu W."/>
            <person name="Pan J."/>
            <person name="Luo Z.H."/>
            <person name="Li M."/>
        </authorList>
    </citation>
    <scope>NUCLEOTIDE SEQUENCE [LARGE SCALE GENOMIC DNA]</scope>
    <source>
        <strain evidence="2">HyVt-577</strain>
    </source>
</reference>
<keyword evidence="2" id="KW-0067">ATP-binding</keyword>